<feature type="transmembrane region" description="Helical" evidence="1">
    <location>
        <begin position="56"/>
        <end position="76"/>
    </location>
</feature>
<evidence type="ECO:0000256" key="1">
    <source>
        <dbReference type="SAM" id="Phobius"/>
    </source>
</evidence>
<keyword evidence="1" id="KW-0472">Membrane</keyword>
<protein>
    <submittedName>
        <fullName evidence="2">Uncharacterized protein</fullName>
    </submittedName>
</protein>
<accession>A0A2H0BH79</accession>
<keyword evidence="1" id="KW-1133">Transmembrane helix</keyword>
<evidence type="ECO:0000313" key="2">
    <source>
        <dbReference type="EMBL" id="PIP57025.1"/>
    </source>
</evidence>
<sequence>MSAIDSWLQKLTSTFGNINFSSSHIRAGAIIVLIFILVLSLAQLRRHFVDLSFKGAVFGLFLGFLLVLALEGFLIIGGKTALTSILGWKNAPQPLTVALDLGREKLIQVLGIKDEIPTSVAKTALTAKDVVNFFQSLNPAEVARVKKIICQ</sequence>
<dbReference type="EMBL" id="PCSV01000042">
    <property type="protein sequence ID" value="PIP57025.1"/>
    <property type="molecule type" value="Genomic_DNA"/>
</dbReference>
<comment type="caution">
    <text evidence="2">The sequence shown here is derived from an EMBL/GenBank/DDBJ whole genome shotgun (WGS) entry which is preliminary data.</text>
</comment>
<gene>
    <name evidence="2" type="ORF">COX04_01800</name>
</gene>
<name>A0A2H0BH79_9BACT</name>
<proteinExistence type="predicted"/>
<keyword evidence="1" id="KW-0812">Transmembrane</keyword>
<dbReference type="Proteomes" id="UP000230759">
    <property type="component" value="Unassembled WGS sequence"/>
</dbReference>
<feature type="transmembrane region" description="Helical" evidence="1">
    <location>
        <begin position="25"/>
        <end position="44"/>
    </location>
</feature>
<reference evidence="2 3" key="1">
    <citation type="submission" date="2017-09" db="EMBL/GenBank/DDBJ databases">
        <title>Depth-based differentiation of microbial function through sediment-hosted aquifers and enrichment of novel symbionts in the deep terrestrial subsurface.</title>
        <authorList>
            <person name="Probst A.J."/>
            <person name="Ladd B."/>
            <person name="Jarett J.K."/>
            <person name="Geller-Mcgrath D.E."/>
            <person name="Sieber C.M."/>
            <person name="Emerson J.B."/>
            <person name="Anantharaman K."/>
            <person name="Thomas B.C."/>
            <person name="Malmstrom R."/>
            <person name="Stieglmeier M."/>
            <person name="Klingl A."/>
            <person name="Woyke T."/>
            <person name="Ryan C.M."/>
            <person name="Banfield J.F."/>
        </authorList>
    </citation>
    <scope>NUCLEOTIDE SEQUENCE [LARGE SCALE GENOMIC DNA]</scope>
    <source>
        <strain evidence="2">CG22_combo_CG10-13_8_21_14_all_45_10</strain>
    </source>
</reference>
<evidence type="ECO:0000313" key="3">
    <source>
        <dbReference type="Proteomes" id="UP000230759"/>
    </source>
</evidence>
<dbReference type="AlphaFoldDB" id="A0A2H0BH79"/>
<organism evidence="2 3">
    <name type="scientific">Candidatus Woesebacteria bacterium CG22_combo_CG10-13_8_21_14_all_45_10</name>
    <dbReference type="NCBI Taxonomy" id="1975060"/>
    <lineage>
        <taxon>Bacteria</taxon>
        <taxon>Candidatus Woeseibacteriota</taxon>
    </lineage>
</organism>